<dbReference type="EMBL" id="BSPO01000002">
    <property type="protein sequence ID" value="GLS82960.1"/>
    <property type="molecule type" value="Genomic_DNA"/>
</dbReference>
<comment type="similarity">
    <text evidence="1">Belongs to the short-chain dehydrogenases/reductases (SDR) family.</text>
</comment>
<comment type="caution">
    <text evidence="2">The sequence shown here is derived from an EMBL/GenBank/DDBJ whole genome shotgun (WGS) entry which is preliminary data.</text>
</comment>
<reference evidence="2 3" key="1">
    <citation type="journal article" date="2014" name="Int. J. Syst. Evol. Microbiol.">
        <title>Complete genome sequence of Corynebacterium casei LMG S-19264T (=DSM 44701T), isolated from a smear-ripened cheese.</title>
        <authorList>
            <consortium name="US DOE Joint Genome Institute (JGI-PGF)"/>
            <person name="Walter F."/>
            <person name="Albersmeier A."/>
            <person name="Kalinowski J."/>
            <person name="Ruckert C."/>
        </authorList>
    </citation>
    <scope>NUCLEOTIDE SEQUENCE [LARGE SCALE GENOMIC DNA]</scope>
    <source>
        <strain evidence="2 3">NBRC 112785</strain>
    </source>
</reference>
<dbReference type="InterPro" id="IPR036291">
    <property type="entry name" value="NAD(P)-bd_dom_sf"/>
</dbReference>
<proteinExistence type="inferred from homology"/>
<dbReference type="Pfam" id="PF00106">
    <property type="entry name" value="adh_short"/>
    <property type="match status" value="1"/>
</dbReference>
<dbReference type="Gene3D" id="3.40.50.720">
    <property type="entry name" value="NAD(P)-binding Rossmann-like Domain"/>
    <property type="match status" value="1"/>
</dbReference>
<name>A0AA37TUE7_9GAMM</name>
<dbReference type="RefSeq" id="WP_095499969.1">
    <property type="nucleotide sequence ID" value="NZ_BSPO01000002.1"/>
</dbReference>
<evidence type="ECO:0000256" key="1">
    <source>
        <dbReference type="RuleBase" id="RU000363"/>
    </source>
</evidence>
<accession>A0AA37TUE7</accession>
<dbReference type="InterPro" id="IPR052184">
    <property type="entry name" value="SDR_enzymes"/>
</dbReference>
<dbReference type="SUPFAM" id="SSF51735">
    <property type="entry name" value="NAD(P)-binding Rossmann-fold domains"/>
    <property type="match status" value="1"/>
</dbReference>
<evidence type="ECO:0000313" key="2">
    <source>
        <dbReference type="EMBL" id="GLS82960.1"/>
    </source>
</evidence>
<gene>
    <name evidence="2" type="ORF">GCM10007894_09370</name>
</gene>
<dbReference type="PANTHER" id="PTHR45458">
    <property type="entry name" value="SHORT-CHAIN DEHYDROGENASE/REDUCTASE SDR"/>
    <property type="match status" value="1"/>
</dbReference>
<organism evidence="2 3">
    <name type="scientific">Paraferrimonas haliotis</name>
    <dbReference type="NCBI Taxonomy" id="2013866"/>
    <lineage>
        <taxon>Bacteria</taxon>
        <taxon>Pseudomonadati</taxon>
        <taxon>Pseudomonadota</taxon>
        <taxon>Gammaproteobacteria</taxon>
        <taxon>Alteromonadales</taxon>
        <taxon>Ferrimonadaceae</taxon>
        <taxon>Paraferrimonas</taxon>
    </lineage>
</organism>
<dbReference type="GO" id="GO:0016616">
    <property type="term" value="F:oxidoreductase activity, acting on the CH-OH group of donors, NAD or NADP as acceptor"/>
    <property type="evidence" value="ECO:0007669"/>
    <property type="project" value="TreeGrafter"/>
</dbReference>
<dbReference type="Proteomes" id="UP001157439">
    <property type="component" value="Unassembled WGS sequence"/>
</dbReference>
<dbReference type="PANTHER" id="PTHR45458:SF1">
    <property type="entry name" value="SHORT CHAIN DEHYDROGENASE"/>
    <property type="match status" value="1"/>
</dbReference>
<dbReference type="PRINTS" id="PR00080">
    <property type="entry name" value="SDRFAMILY"/>
</dbReference>
<dbReference type="AlphaFoldDB" id="A0AA37TUE7"/>
<dbReference type="CDD" id="cd05325">
    <property type="entry name" value="carb_red_sniffer_like_SDR_c"/>
    <property type="match status" value="1"/>
</dbReference>
<dbReference type="InterPro" id="IPR002347">
    <property type="entry name" value="SDR_fam"/>
</dbReference>
<sequence>MKTVFITGVNRGIGLEFCRQYLAQGWQVIGTCRNASNAMECQQLLDAYPKHMQLFELDVCNEQHLQGLKQTMQGVGIDVFINNAGVYGPKGVVLGDVEASDMAEVLQVNTIAPLMMVQTLLPSLVLRQGKIAIISSKMGSMGDNTSGGAYTYRASKAALNAIGLSLAQDLKDDDIAVAILHPGWVQTDMGGPNAWITTEQSVNEMIQQITRLDLSTTGAFINYDGQPLPW</sequence>
<protein>
    <submittedName>
        <fullName evidence="2">Short-chain dehydrogenase</fullName>
    </submittedName>
</protein>
<evidence type="ECO:0000313" key="3">
    <source>
        <dbReference type="Proteomes" id="UP001157439"/>
    </source>
</evidence>
<keyword evidence="3" id="KW-1185">Reference proteome</keyword>
<dbReference type="PRINTS" id="PR00081">
    <property type="entry name" value="GDHRDH"/>
</dbReference>